<evidence type="ECO:0000313" key="2">
    <source>
        <dbReference type="Proteomes" id="UP000612266"/>
    </source>
</evidence>
<dbReference type="EMBL" id="JADSJR010000027">
    <property type="protein sequence ID" value="MBG2915883.1"/>
    <property type="molecule type" value="Genomic_DNA"/>
</dbReference>
<dbReference type="Proteomes" id="UP000612266">
    <property type="component" value="Unassembled WGS sequence"/>
</dbReference>
<comment type="caution">
    <text evidence="1">The sequence shown here is derived from an EMBL/GenBank/DDBJ whole genome shotgun (WGS) entry which is preliminary data.</text>
</comment>
<proteinExistence type="predicted"/>
<dbReference type="RefSeq" id="WP_196563958.1">
    <property type="nucleotide sequence ID" value="NZ_JADSJR010000027.1"/>
</dbReference>
<reference evidence="1" key="1">
    <citation type="submission" date="2020-11" db="EMBL/GenBank/DDBJ databases">
        <title>Enhanced detection system for hospital associated transmission using whole genome sequencing surveillance.</title>
        <authorList>
            <person name="Harrison L.H."/>
            <person name="Van Tyne D."/>
            <person name="Marsh J.W."/>
            <person name="Griffith M.P."/>
            <person name="Snyder D.J."/>
            <person name="Cooper V.S."/>
            <person name="Mustapha M."/>
        </authorList>
    </citation>
    <scope>NUCLEOTIDE SEQUENCE</scope>
    <source>
        <strain evidence="1">PR00070</strain>
    </source>
</reference>
<organism evidence="1 2">
    <name type="scientific">Proteus terrae subsp. cibarius</name>
    <dbReference type="NCBI Taxonomy" id="626774"/>
    <lineage>
        <taxon>Bacteria</taxon>
        <taxon>Pseudomonadati</taxon>
        <taxon>Pseudomonadota</taxon>
        <taxon>Gammaproteobacteria</taxon>
        <taxon>Enterobacterales</taxon>
        <taxon>Morganellaceae</taxon>
        <taxon>Proteus</taxon>
    </lineage>
</organism>
<sequence>MRTNVCVKIVWLTSIEGGRLLPPPSAGFYYPTTQLPYEPNSWSLAIEITHTQQESEHWISEGNMQFLVEHAPHHLLEELEKFEIYEGAKKVADAFIQFK</sequence>
<dbReference type="AlphaFoldDB" id="A0A8I0WVC7"/>
<protein>
    <submittedName>
        <fullName evidence="1">Uncharacterized protein</fullName>
    </submittedName>
</protein>
<evidence type="ECO:0000313" key="1">
    <source>
        <dbReference type="EMBL" id="MBG2915883.1"/>
    </source>
</evidence>
<name>A0A8I0WVC7_9GAMM</name>
<gene>
    <name evidence="1" type="ORF">I4901_16055</name>
</gene>
<accession>A0A8I0WVC7</accession>